<dbReference type="PANTHER" id="PTHR43666">
    <property type="entry name" value="TLDD PROTEIN"/>
    <property type="match status" value="1"/>
</dbReference>
<dbReference type="Gene3D" id="3.30.2290.10">
    <property type="entry name" value="PmbA/TldD superfamily"/>
    <property type="match status" value="1"/>
</dbReference>
<dbReference type="InterPro" id="IPR035068">
    <property type="entry name" value="TldD/PmbA_N"/>
</dbReference>
<dbReference type="Pfam" id="PF01523">
    <property type="entry name" value="PmbA_TldD_1st"/>
    <property type="match status" value="1"/>
</dbReference>
<dbReference type="InterPro" id="IPR036059">
    <property type="entry name" value="TldD/PmbA_sf"/>
</dbReference>
<dbReference type="PANTHER" id="PTHR43666:SF1">
    <property type="entry name" value="CONSERVED PROTEIN"/>
    <property type="match status" value="1"/>
</dbReference>
<comment type="similarity">
    <text evidence="1">Belongs to the peptidase U62 family.</text>
</comment>
<evidence type="ECO:0000259" key="2">
    <source>
        <dbReference type="Pfam" id="PF01523"/>
    </source>
</evidence>
<evidence type="ECO:0000259" key="3">
    <source>
        <dbReference type="Pfam" id="PF19289"/>
    </source>
</evidence>
<dbReference type="AlphaFoldDB" id="A0A0S4L6R4"/>
<dbReference type="InterPro" id="IPR045570">
    <property type="entry name" value="Metalloprtase-TldD/E_cen_dom"/>
</dbReference>
<evidence type="ECO:0000313" key="5">
    <source>
        <dbReference type="EMBL" id="CUS33399.1"/>
    </source>
</evidence>
<dbReference type="Proteomes" id="UP000199032">
    <property type="component" value="Unassembled WGS sequence"/>
</dbReference>
<dbReference type="EMBL" id="CZQA01000001">
    <property type="protein sequence ID" value="CUS33399.1"/>
    <property type="molecule type" value="Genomic_DNA"/>
</dbReference>
<feature type="domain" description="Metalloprotease TldD/E N-terminal" evidence="2">
    <location>
        <begin position="36"/>
        <end position="98"/>
    </location>
</feature>
<organism evidence="5 6">
    <name type="scientific">Candidatus Nitrospira nitrosa</name>
    <dbReference type="NCBI Taxonomy" id="1742972"/>
    <lineage>
        <taxon>Bacteria</taxon>
        <taxon>Pseudomonadati</taxon>
        <taxon>Nitrospirota</taxon>
        <taxon>Nitrospiria</taxon>
        <taxon>Nitrospirales</taxon>
        <taxon>Nitrospiraceae</taxon>
        <taxon>Nitrospira</taxon>
    </lineage>
</organism>
<evidence type="ECO:0000256" key="1">
    <source>
        <dbReference type="ARBA" id="ARBA00005836"/>
    </source>
</evidence>
<protein>
    <submittedName>
        <fullName evidence="5">Putative Peptidase U62, TldE-like</fullName>
    </submittedName>
</protein>
<dbReference type="InterPro" id="IPR002510">
    <property type="entry name" value="Metalloprtase-TldD/E_N"/>
</dbReference>
<accession>A0A0S4L6R4</accession>
<feature type="domain" description="Metalloprotease TldD/E central" evidence="4">
    <location>
        <begin position="139"/>
        <end position="199"/>
    </location>
</feature>
<dbReference type="Pfam" id="PF19290">
    <property type="entry name" value="PmbA_TldD_2nd"/>
    <property type="match status" value="1"/>
</dbReference>
<dbReference type="OrthoDB" id="9763230at2"/>
<keyword evidence="6" id="KW-1185">Reference proteome</keyword>
<name>A0A0S4L6R4_9BACT</name>
<dbReference type="InterPro" id="IPR045569">
    <property type="entry name" value="Metalloprtase-TldD/E_C"/>
</dbReference>
<dbReference type="GO" id="GO:0008237">
    <property type="term" value="F:metallopeptidase activity"/>
    <property type="evidence" value="ECO:0007669"/>
    <property type="project" value="InterPro"/>
</dbReference>
<feature type="domain" description="Metalloprotease TldD/E C-terminal" evidence="3">
    <location>
        <begin position="229"/>
        <end position="442"/>
    </location>
</feature>
<proteinExistence type="inferred from homology"/>
<dbReference type="Pfam" id="PF19289">
    <property type="entry name" value="PmbA_TldD_3rd"/>
    <property type="match status" value="1"/>
</dbReference>
<reference evidence="5 6" key="1">
    <citation type="submission" date="2015-10" db="EMBL/GenBank/DDBJ databases">
        <authorList>
            <person name="Gilbert D.G."/>
        </authorList>
    </citation>
    <scope>NUCLEOTIDE SEQUENCE [LARGE SCALE GENOMIC DNA]</scope>
    <source>
        <strain evidence="5">COMA1</strain>
    </source>
</reference>
<sequence>MTAASGKSWPHMTSREEFRFLSDLVFTRSSADHTMVSLHDRHAGTTRFANNQVVQNVDTRRGTLSVRVAFDGRQGTASTTDFTAGAIQDAVTRAERIARVSPVDPEYLPPPDPCAFAMRATAKPETAGAGPARRLEYTNEAISQCRMENLLAAGVVSSSMTAVGIAANNGLFGYEQRGDARFSLTVQAGEATGWSAAAHRSIDHLKVQERTLVAIKKAKSGRDVQELSPGTYPVILEPAAVAGLWTWLMWSLDAKSYAKGTSPFAGKLGRLIVDERLSLRNSPDHPDLLGEGFTADGLPSLASVWIEHGVLRQLAHNRFTAKTDGVDPVPTLDAPALSVEGLPVASIQDLVKNSERAILVTNFWYIRPVNHRNLLLTGMTRDGTFLVEKGEVVSAVKNFRFHESPLVAFRQVEAWTRPMEAVNSEIGKMLVPAMVLPRFTFSSMTRF</sequence>
<dbReference type="STRING" id="1742972.COMA1_11135"/>
<gene>
    <name evidence="5" type="ORF">COMA1_11135</name>
</gene>
<dbReference type="RefSeq" id="WP_090744879.1">
    <property type="nucleotide sequence ID" value="NZ_CZQA01000001.1"/>
</dbReference>
<evidence type="ECO:0000313" key="6">
    <source>
        <dbReference type="Proteomes" id="UP000199032"/>
    </source>
</evidence>
<dbReference type="SUPFAM" id="SSF111283">
    <property type="entry name" value="Putative modulator of DNA gyrase, PmbA/TldD"/>
    <property type="match status" value="1"/>
</dbReference>
<evidence type="ECO:0000259" key="4">
    <source>
        <dbReference type="Pfam" id="PF19290"/>
    </source>
</evidence>
<dbReference type="GO" id="GO:0006508">
    <property type="term" value="P:proteolysis"/>
    <property type="evidence" value="ECO:0007669"/>
    <property type="project" value="InterPro"/>
</dbReference>